<evidence type="ECO:0000259" key="3">
    <source>
        <dbReference type="Pfam" id="PF02541"/>
    </source>
</evidence>
<dbReference type="InterPro" id="IPR050273">
    <property type="entry name" value="GppA/Ppx_hydrolase"/>
</dbReference>
<dbReference type="STRING" id="1210046.B277_00940"/>
<feature type="compositionally biased region" description="Basic and acidic residues" evidence="2">
    <location>
        <begin position="241"/>
        <end position="254"/>
    </location>
</feature>
<dbReference type="GO" id="GO:0016462">
    <property type="term" value="F:pyrophosphatase activity"/>
    <property type="evidence" value="ECO:0007669"/>
    <property type="project" value="TreeGrafter"/>
</dbReference>
<reference evidence="4 5" key="1">
    <citation type="journal article" date="2012" name="J. Bacteriol.">
        <title>Genome Sequence of Janibacter hoylei MTCC8307, Isolated from the Stratospheric Air.</title>
        <authorList>
            <person name="Pawar S.P."/>
            <person name="Dhotre D.P."/>
            <person name="Shetty S.A."/>
            <person name="Chowdhury S.P."/>
            <person name="Chaudhari B.L."/>
            <person name="Shouche Y.S."/>
        </authorList>
    </citation>
    <scope>NUCLEOTIDE SEQUENCE [LARGE SCALE GENOMIC DNA]</scope>
    <source>
        <strain evidence="4 5">PVAS-1</strain>
    </source>
</reference>
<accession>K1E1K8</accession>
<feature type="compositionally biased region" description="Basic residues" evidence="2">
    <location>
        <begin position="271"/>
        <end position="283"/>
    </location>
</feature>
<dbReference type="AlphaFoldDB" id="K1E1K8"/>
<dbReference type="Proteomes" id="UP000004474">
    <property type="component" value="Unassembled WGS sequence"/>
</dbReference>
<dbReference type="Pfam" id="PF02541">
    <property type="entry name" value="Ppx-GppA"/>
    <property type="match status" value="1"/>
</dbReference>
<comment type="similarity">
    <text evidence="1">Belongs to the GppA/Ppx family.</text>
</comment>
<dbReference type="PATRIC" id="fig|1210046.3.peg.187"/>
<dbReference type="InterPro" id="IPR043129">
    <property type="entry name" value="ATPase_NBD"/>
</dbReference>
<feature type="domain" description="Ppx/GppA phosphatase N-terminal" evidence="3">
    <location>
        <begin position="26"/>
        <end position="201"/>
    </location>
</feature>
<dbReference type="PANTHER" id="PTHR30005">
    <property type="entry name" value="EXOPOLYPHOSPHATASE"/>
    <property type="match status" value="1"/>
</dbReference>
<comment type="caution">
    <text evidence="4">The sequence shown here is derived from an EMBL/GenBank/DDBJ whole genome shotgun (WGS) entry which is preliminary data.</text>
</comment>
<organism evidence="4 5">
    <name type="scientific">Janibacter hoylei PVAS-1</name>
    <dbReference type="NCBI Taxonomy" id="1210046"/>
    <lineage>
        <taxon>Bacteria</taxon>
        <taxon>Bacillati</taxon>
        <taxon>Actinomycetota</taxon>
        <taxon>Actinomycetes</taxon>
        <taxon>Micrococcales</taxon>
        <taxon>Intrasporangiaceae</taxon>
        <taxon>Janibacter</taxon>
    </lineage>
</organism>
<dbReference type="Gene3D" id="3.30.420.150">
    <property type="entry name" value="Exopolyphosphatase. Domain 2"/>
    <property type="match status" value="1"/>
</dbReference>
<name>K1E1K8_9MICO</name>
<sequence>MRLGVIDVGSNTVHLLIVDAHHGAAPIPATSHKILLRLSEHVDDEGCIDDAGAADLSRFVAECLEVAEDHGAEEILAFATSAVREAPNGEQVLTRVREETGVDLRVLSGEDEARLTFLAARRWAGWSAGKLLVIDIGGGSLELTLGDDEDPDIAKSLLLGAGRTTRELLPADPPSAQQIKEARRYVRATLAKEIRPYAKASAPRHRARHEQDDALAGSPGRCRAERRRALRHPAPASGRRHRDDRAHHPDDRPRAGRTTRGVGIAVAPDPRRRHRRRGRHGPARGRGADDLPVGAARGSAAALPRPHVLTPADRGRPTGEVYARRHA</sequence>
<dbReference type="FunFam" id="3.30.420.40:FF:000138">
    <property type="entry name" value="Exopolyphosphatase 1"/>
    <property type="match status" value="1"/>
</dbReference>
<evidence type="ECO:0000256" key="2">
    <source>
        <dbReference type="SAM" id="MobiDB-lite"/>
    </source>
</evidence>
<dbReference type="SUPFAM" id="SSF53067">
    <property type="entry name" value="Actin-like ATPase domain"/>
    <property type="match status" value="2"/>
</dbReference>
<proteinExistence type="inferred from homology"/>
<protein>
    <submittedName>
        <fullName evidence="4">Ppx/GppA phosphatase</fullName>
    </submittedName>
</protein>
<evidence type="ECO:0000256" key="1">
    <source>
        <dbReference type="ARBA" id="ARBA00007125"/>
    </source>
</evidence>
<feature type="region of interest" description="Disordered" evidence="2">
    <location>
        <begin position="196"/>
        <end position="327"/>
    </location>
</feature>
<dbReference type="InterPro" id="IPR003695">
    <property type="entry name" value="Ppx_GppA_N"/>
</dbReference>
<gene>
    <name evidence="4" type="ORF">B277_00940</name>
</gene>
<dbReference type="Gene3D" id="3.30.420.40">
    <property type="match status" value="1"/>
</dbReference>
<dbReference type="PANTHER" id="PTHR30005:SF0">
    <property type="entry name" value="RETROGRADE REGULATION PROTEIN 2"/>
    <property type="match status" value="1"/>
</dbReference>
<evidence type="ECO:0000313" key="4">
    <source>
        <dbReference type="EMBL" id="EKA62740.1"/>
    </source>
</evidence>
<dbReference type="eggNOG" id="COG0248">
    <property type="taxonomic scope" value="Bacteria"/>
</dbReference>
<evidence type="ECO:0000313" key="5">
    <source>
        <dbReference type="Proteomes" id="UP000004474"/>
    </source>
</evidence>
<dbReference type="EMBL" id="ALWX01000003">
    <property type="protein sequence ID" value="EKA62740.1"/>
    <property type="molecule type" value="Genomic_DNA"/>
</dbReference>